<dbReference type="GO" id="GO:0006784">
    <property type="term" value="P:heme A biosynthetic process"/>
    <property type="evidence" value="ECO:0007669"/>
    <property type="project" value="InterPro"/>
</dbReference>
<dbReference type="PANTHER" id="PTHR35457">
    <property type="entry name" value="HEME A SYNTHASE"/>
    <property type="match status" value="1"/>
</dbReference>
<evidence type="ECO:0000256" key="12">
    <source>
        <dbReference type="SAM" id="MobiDB-lite"/>
    </source>
</evidence>
<feature type="transmembrane region" description="Helical" evidence="13">
    <location>
        <begin position="218"/>
        <end position="241"/>
    </location>
</feature>
<dbReference type="GO" id="GO:0016491">
    <property type="term" value="F:oxidoreductase activity"/>
    <property type="evidence" value="ECO:0007669"/>
    <property type="project" value="UniProtKB-KW"/>
</dbReference>
<keyword evidence="6" id="KW-0560">Oxidoreductase</keyword>
<sequence length="369" mass="38050">MAAHTPSAGTGRITMAAMPSSTTRRSKPRAGGDASPAGTHQPRASRAARAAGTGRLPVIGLRMFRRLTLASVVLLAAIVVTGGAVRLTGSGLGCPTWPQCGDGSFTPHSAYAINGAIEFGNRLISIVVGLVVLALPIAARLLQEKRRDLLLLSLGLWLGFVGQAVLGGITVLVKLHPATVAAHFLLSMVLLFNAVALHRRARQADGPTPLAVRPELAWLARVVVVVAAGVLALGTVVTGTGPHSGDSEDTKRFGFDIVNVAQLHADGAMVLTGLTLAMIFAVRLAPVPAEARRSAHALLLTVVAQAAIGFTQYFLGIPALLVGLHMAGATIMWIVAIQLWLAMGERAPATEAAWAGSAARVPAPAPATA</sequence>
<feature type="transmembrane region" description="Helical" evidence="13">
    <location>
        <begin position="261"/>
        <end position="285"/>
    </location>
</feature>
<evidence type="ECO:0000256" key="11">
    <source>
        <dbReference type="ARBA" id="ARBA00023444"/>
    </source>
</evidence>
<dbReference type="Pfam" id="PF02628">
    <property type="entry name" value="COX15-CtaA"/>
    <property type="match status" value="1"/>
</dbReference>
<comment type="pathway">
    <text evidence="11">Porphyrin-containing compound metabolism.</text>
</comment>
<evidence type="ECO:0000256" key="1">
    <source>
        <dbReference type="ARBA" id="ARBA00004141"/>
    </source>
</evidence>
<keyword evidence="15" id="KW-1185">Reference proteome</keyword>
<keyword evidence="8" id="KW-0350">Heme biosynthesis</keyword>
<dbReference type="InterPro" id="IPR003780">
    <property type="entry name" value="COX15/CtaA_fam"/>
</dbReference>
<protein>
    <submittedName>
        <fullName evidence="14">Cytochrome c oxidase assembly protein subunit 15</fullName>
    </submittedName>
</protein>
<keyword evidence="9 13" id="KW-0472">Membrane</keyword>
<evidence type="ECO:0000256" key="8">
    <source>
        <dbReference type="ARBA" id="ARBA00023133"/>
    </source>
</evidence>
<evidence type="ECO:0000256" key="2">
    <source>
        <dbReference type="ARBA" id="ARBA00022475"/>
    </source>
</evidence>
<evidence type="ECO:0000256" key="5">
    <source>
        <dbReference type="ARBA" id="ARBA00022989"/>
    </source>
</evidence>
<evidence type="ECO:0000256" key="10">
    <source>
        <dbReference type="ARBA" id="ARBA00023157"/>
    </source>
</evidence>
<dbReference type="GO" id="GO:0016020">
    <property type="term" value="C:membrane"/>
    <property type="evidence" value="ECO:0007669"/>
    <property type="project" value="UniProtKB-SubCell"/>
</dbReference>
<proteinExistence type="predicted"/>
<dbReference type="InterPro" id="IPR050450">
    <property type="entry name" value="COX15/CtaA_HemeA_synthase"/>
</dbReference>
<feature type="transmembrane region" description="Helical" evidence="13">
    <location>
        <begin position="297"/>
        <end position="315"/>
    </location>
</feature>
<organism evidence="14 15">
    <name type="scientific">Parafrankia irregularis</name>
    <dbReference type="NCBI Taxonomy" id="795642"/>
    <lineage>
        <taxon>Bacteria</taxon>
        <taxon>Bacillati</taxon>
        <taxon>Actinomycetota</taxon>
        <taxon>Actinomycetes</taxon>
        <taxon>Frankiales</taxon>
        <taxon>Frankiaceae</taxon>
        <taxon>Parafrankia</taxon>
    </lineage>
</organism>
<feature type="region of interest" description="Disordered" evidence="12">
    <location>
        <begin position="1"/>
        <end position="49"/>
    </location>
</feature>
<feature type="transmembrane region" description="Helical" evidence="13">
    <location>
        <begin position="123"/>
        <end position="142"/>
    </location>
</feature>
<dbReference type="PANTHER" id="PTHR35457:SF1">
    <property type="entry name" value="HEME A SYNTHASE"/>
    <property type="match status" value="1"/>
</dbReference>
<keyword evidence="7" id="KW-0408">Iron</keyword>
<dbReference type="GO" id="GO:0046872">
    <property type="term" value="F:metal ion binding"/>
    <property type="evidence" value="ECO:0007669"/>
    <property type="project" value="UniProtKB-KW"/>
</dbReference>
<comment type="subcellular location">
    <subcellularLocation>
        <location evidence="1">Membrane</location>
        <topology evidence="1">Multi-pass membrane protein</topology>
    </subcellularLocation>
</comment>
<evidence type="ECO:0000313" key="15">
    <source>
        <dbReference type="Proteomes" id="UP000198802"/>
    </source>
</evidence>
<feature type="transmembrane region" description="Helical" evidence="13">
    <location>
        <begin position="67"/>
        <end position="87"/>
    </location>
</feature>
<gene>
    <name evidence="14" type="ORF">Ga0074812_101366</name>
</gene>
<keyword evidence="10" id="KW-1015">Disulfide bond</keyword>
<evidence type="ECO:0000256" key="6">
    <source>
        <dbReference type="ARBA" id="ARBA00023002"/>
    </source>
</evidence>
<dbReference type="Proteomes" id="UP000198802">
    <property type="component" value="Unassembled WGS sequence"/>
</dbReference>
<evidence type="ECO:0000256" key="13">
    <source>
        <dbReference type="SAM" id="Phobius"/>
    </source>
</evidence>
<evidence type="ECO:0000256" key="4">
    <source>
        <dbReference type="ARBA" id="ARBA00022723"/>
    </source>
</evidence>
<feature type="transmembrane region" description="Helical" evidence="13">
    <location>
        <begin position="178"/>
        <end position="197"/>
    </location>
</feature>
<accession>A0A0S4QGM6</accession>
<reference evidence="15" key="1">
    <citation type="submission" date="2015-11" db="EMBL/GenBank/DDBJ databases">
        <authorList>
            <person name="Varghese N."/>
        </authorList>
    </citation>
    <scope>NUCLEOTIDE SEQUENCE [LARGE SCALE GENOMIC DNA]</scope>
    <source>
        <strain evidence="15">DSM 45899</strain>
    </source>
</reference>
<keyword evidence="2" id="KW-1003">Cell membrane</keyword>
<dbReference type="AlphaFoldDB" id="A0A0S4QGM6"/>
<feature type="transmembrane region" description="Helical" evidence="13">
    <location>
        <begin position="321"/>
        <end position="341"/>
    </location>
</feature>
<feature type="transmembrane region" description="Helical" evidence="13">
    <location>
        <begin position="149"/>
        <end position="172"/>
    </location>
</feature>
<evidence type="ECO:0000256" key="3">
    <source>
        <dbReference type="ARBA" id="ARBA00022692"/>
    </source>
</evidence>
<name>A0A0S4QGM6_9ACTN</name>
<evidence type="ECO:0000256" key="7">
    <source>
        <dbReference type="ARBA" id="ARBA00023004"/>
    </source>
</evidence>
<keyword evidence="3 13" id="KW-0812">Transmembrane</keyword>
<keyword evidence="4" id="KW-0479">Metal-binding</keyword>
<evidence type="ECO:0000256" key="9">
    <source>
        <dbReference type="ARBA" id="ARBA00023136"/>
    </source>
</evidence>
<evidence type="ECO:0000313" key="14">
    <source>
        <dbReference type="EMBL" id="CUU53868.1"/>
    </source>
</evidence>
<keyword evidence="5 13" id="KW-1133">Transmembrane helix</keyword>
<dbReference type="EMBL" id="FAOZ01000001">
    <property type="protein sequence ID" value="CUU53868.1"/>
    <property type="molecule type" value="Genomic_DNA"/>
</dbReference>